<dbReference type="Gene3D" id="3.30.2310.10">
    <property type="entry name" value="YaeB-like"/>
    <property type="match status" value="1"/>
</dbReference>
<dbReference type="InterPro" id="IPR036413">
    <property type="entry name" value="YaeB-like_sf"/>
</dbReference>
<evidence type="ECO:0000313" key="4">
    <source>
        <dbReference type="EMBL" id="TDY00974.1"/>
    </source>
</evidence>
<comment type="similarity">
    <text evidence="2">Belongs to the tRNA methyltransferase O family.</text>
</comment>
<dbReference type="GO" id="GO:0008168">
    <property type="term" value="F:methyltransferase activity"/>
    <property type="evidence" value="ECO:0007669"/>
    <property type="project" value="UniProtKB-KW"/>
</dbReference>
<keyword evidence="4" id="KW-0808">Transferase</keyword>
<protein>
    <submittedName>
        <fullName evidence="4">tRNA-Thr(GGU) m(6)t(6)A37 methyltransferase TsaA</fullName>
    </submittedName>
</protein>
<dbReference type="RefSeq" id="WP_134083498.1">
    <property type="nucleotide sequence ID" value="NZ_SOQX01000004.1"/>
</dbReference>
<dbReference type="PANTHER" id="PTHR12818:SF0">
    <property type="entry name" value="TRNA (ADENINE(37)-N6)-METHYLTRANSFERASE"/>
    <property type="match status" value="1"/>
</dbReference>
<proteinExistence type="inferred from homology"/>
<dbReference type="InterPro" id="IPR041369">
    <property type="entry name" value="TrmO_C"/>
</dbReference>
<feature type="domain" description="TsaA-like" evidence="3">
    <location>
        <begin position="5"/>
        <end position="146"/>
    </location>
</feature>
<dbReference type="OrthoDB" id="9804309at2"/>
<dbReference type="AlphaFoldDB" id="A0A4R8ILH5"/>
<evidence type="ECO:0000259" key="3">
    <source>
        <dbReference type="PROSITE" id="PS51668"/>
    </source>
</evidence>
<reference evidence="4 5" key="1">
    <citation type="submission" date="2019-03" db="EMBL/GenBank/DDBJ databases">
        <title>Genomic Encyclopedia of Type Strains, Phase IV (KMG-IV): sequencing the most valuable type-strain genomes for metagenomic binning, comparative biology and taxonomic classification.</title>
        <authorList>
            <person name="Goeker M."/>
        </authorList>
    </citation>
    <scope>NUCLEOTIDE SEQUENCE [LARGE SCALE GENOMIC DNA]</scope>
    <source>
        <strain evidence="4 5">DSM 16326</strain>
    </source>
</reference>
<name>A0A4R8ILH5_9GAMM</name>
<evidence type="ECO:0000313" key="5">
    <source>
        <dbReference type="Proteomes" id="UP000294914"/>
    </source>
</evidence>
<dbReference type="InterPro" id="IPR036414">
    <property type="entry name" value="YaeB_N_sf"/>
</dbReference>
<evidence type="ECO:0000256" key="2">
    <source>
        <dbReference type="ARBA" id="ARBA00033753"/>
    </source>
</evidence>
<dbReference type="Gene3D" id="2.40.30.70">
    <property type="entry name" value="YaeB-like"/>
    <property type="match status" value="1"/>
</dbReference>
<dbReference type="Pfam" id="PF18389">
    <property type="entry name" value="TrmO_C"/>
    <property type="match status" value="1"/>
</dbReference>
<comment type="caution">
    <text evidence="4">The sequence shown here is derived from an EMBL/GenBank/DDBJ whole genome shotgun (WGS) entry which is preliminary data.</text>
</comment>
<dbReference type="GO" id="GO:0032259">
    <property type="term" value="P:methylation"/>
    <property type="evidence" value="ECO:0007669"/>
    <property type="project" value="UniProtKB-KW"/>
</dbReference>
<dbReference type="Pfam" id="PF01980">
    <property type="entry name" value="TrmO_N"/>
    <property type="match status" value="1"/>
</dbReference>
<keyword evidence="1" id="KW-0949">S-adenosyl-L-methionine</keyword>
<dbReference type="PROSITE" id="PS01318">
    <property type="entry name" value="TSAA_1"/>
    <property type="match status" value="1"/>
</dbReference>
<dbReference type="EMBL" id="SOQX01000004">
    <property type="protein sequence ID" value="TDY00974.1"/>
    <property type="molecule type" value="Genomic_DNA"/>
</dbReference>
<gene>
    <name evidence="4" type="ORF">EDC23_1720</name>
</gene>
<dbReference type="PROSITE" id="PS51668">
    <property type="entry name" value="TSAA_2"/>
    <property type="match status" value="1"/>
</dbReference>
<dbReference type="PANTHER" id="PTHR12818">
    <property type="entry name" value="TRNA (ADENINE(37)-N6)-METHYLTRANSFERASE"/>
    <property type="match status" value="1"/>
</dbReference>
<dbReference type="SUPFAM" id="SSF118196">
    <property type="entry name" value="YaeB-like"/>
    <property type="match status" value="1"/>
</dbReference>
<organism evidence="4 5">
    <name type="scientific">Thiohalophilus thiocyanatoxydans</name>
    <dbReference type="NCBI Taxonomy" id="381308"/>
    <lineage>
        <taxon>Bacteria</taxon>
        <taxon>Pseudomonadati</taxon>
        <taxon>Pseudomonadota</taxon>
        <taxon>Gammaproteobacteria</taxon>
        <taxon>Thiohalomonadales</taxon>
        <taxon>Thiohalophilaceae</taxon>
        <taxon>Thiohalophilus</taxon>
    </lineage>
</organism>
<evidence type="ECO:0000256" key="1">
    <source>
        <dbReference type="ARBA" id="ARBA00022691"/>
    </source>
</evidence>
<dbReference type="CDD" id="cd09281">
    <property type="entry name" value="UPF0066"/>
    <property type="match status" value="1"/>
</dbReference>
<dbReference type="Proteomes" id="UP000294914">
    <property type="component" value="Unassembled WGS sequence"/>
</dbReference>
<keyword evidence="4" id="KW-0489">Methyltransferase</keyword>
<accession>A0A4R8ILH5</accession>
<keyword evidence="5" id="KW-1185">Reference proteome</keyword>
<dbReference type="InterPro" id="IPR040372">
    <property type="entry name" value="YaeB-like"/>
</dbReference>
<dbReference type="NCBIfam" id="TIGR00104">
    <property type="entry name" value="tRNA_TsaA"/>
    <property type="match status" value="1"/>
</dbReference>
<dbReference type="InterPro" id="IPR023368">
    <property type="entry name" value="UPF0066_cons_site"/>
</dbReference>
<sequence>MNYSFTPIGIVHSCFPDKFGVPRQPQLAPAATGRIELLPPYNREEAVRELNGFSHIWVVFVFHEAKREVWKPTVRPPRLGGNRRVGVFASRSPERPNPIGLSLLTLDGMQTGEGGVILQVSNLDLIDGTPVLDIKPYVPYADSVPDARAGFAPQAPDKRLPVNFSETARQQLQALSANYPDLPTLVEQVLQQDPRPAYQEKAVDSERVFGMCLYDLEIKWQVQNDVVQVIEVRAQ</sequence>
<dbReference type="InterPro" id="IPR023370">
    <property type="entry name" value="TrmO-like_N"/>
</dbReference>